<evidence type="ECO:0000256" key="7">
    <source>
        <dbReference type="ARBA" id="ARBA00023237"/>
    </source>
</evidence>
<evidence type="ECO:0000256" key="2">
    <source>
        <dbReference type="ARBA" id="ARBA00007613"/>
    </source>
</evidence>
<dbReference type="GO" id="GO:0009279">
    <property type="term" value="C:cell outer membrane"/>
    <property type="evidence" value="ECO:0007669"/>
    <property type="project" value="UniProtKB-SubCell"/>
</dbReference>
<keyword evidence="7" id="KW-0998">Cell outer membrane</keyword>
<dbReference type="InterPro" id="IPR010130">
    <property type="entry name" value="T1SS_OMP_TolC"/>
</dbReference>
<evidence type="ECO:0000256" key="6">
    <source>
        <dbReference type="ARBA" id="ARBA00023136"/>
    </source>
</evidence>
<dbReference type="PANTHER" id="PTHR30026">
    <property type="entry name" value="OUTER MEMBRANE PROTEIN TOLC"/>
    <property type="match status" value="1"/>
</dbReference>
<evidence type="ECO:0000313" key="11">
    <source>
        <dbReference type="Proteomes" id="UP000461670"/>
    </source>
</evidence>
<evidence type="ECO:0000256" key="5">
    <source>
        <dbReference type="ARBA" id="ARBA00022692"/>
    </source>
</evidence>
<dbReference type="Proteomes" id="UP000461670">
    <property type="component" value="Unassembled WGS sequence"/>
</dbReference>
<evidence type="ECO:0000256" key="8">
    <source>
        <dbReference type="SAM" id="Coils"/>
    </source>
</evidence>
<dbReference type="GO" id="GO:0015288">
    <property type="term" value="F:porin activity"/>
    <property type="evidence" value="ECO:0007669"/>
    <property type="project" value="TreeGrafter"/>
</dbReference>
<keyword evidence="6" id="KW-0472">Membrane</keyword>
<evidence type="ECO:0000256" key="9">
    <source>
        <dbReference type="SAM" id="MobiDB-lite"/>
    </source>
</evidence>
<feature type="region of interest" description="Disordered" evidence="9">
    <location>
        <begin position="455"/>
        <end position="474"/>
    </location>
</feature>
<dbReference type="GO" id="GO:0015562">
    <property type="term" value="F:efflux transmembrane transporter activity"/>
    <property type="evidence" value="ECO:0007669"/>
    <property type="project" value="InterPro"/>
</dbReference>
<organism evidence="10 11">
    <name type="scientific">Paracidovorax wautersii</name>
    <dbReference type="NCBI Taxonomy" id="1177982"/>
    <lineage>
        <taxon>Bacteria</taxon>
        <taxon>Pseudomonadati</taxon>
        <taxon>Pseudomonadota</taxon>
        <taxon>Betaproteobacteria</taxon>
        <taxon>Burkholderiales</taxon>
        <taxon>Comamonadaceae</taxon>
        <taxon>Paracidovorax</taxon>
    </lineage>
</organism>
<keyword evidence="3" id="KW-0813">Transport</keyword>
<dbReference type="InterPro" id="IPR003423">
    <property type="entry name" value="OMP_efflux"/>
</dbReference>
<evidence type="ECO:0000256" key="4">
    <source>
        <dbReference type="ARBA" id="ARBA00022452"/>
    </source>
</evidence>
<comment type="caution">
    <text evidence="10">The sequence shown here is derived from an EMBL/GenBank/DDBJ whole genome shotgun (WGS) entry which is preliminary data.</text>
</comment>
<comment type="similarity">
    <text evidence="2">Belongs to the outer membrane factor (OMF) (TC 1.B.17) family.</text>
</comment>
<name>A0A7V8JQ21_9BURK</name>
<reference evidence="11" key="1">
    <citation type="journal article" date="2020" name="MBio">
        <title>Horizontal gene transfer to a defensive symbiont with a reduced genome amongst a multipartite beetle microbiome.</title>
        <authorList>
            <person name="Waterworth S.C."/>
            <person name="Florez L.V."/>
            <person name="Rees E.R."/>
            <person name="Hertweck C."/>
            <person name="Kaltenpoth M."/>
            <person name="Kwan J.C."/>
        </authorList>
    </citation>
    <scope>NUCLEOTIDE SEQUENCE [LARGE SCALE GENOMIC DNA]</scope>
</reference>
<evidence type="ECO:0000256" key="1">
    <source>
        <dbReference type="ARBA" id="ARBA00004442"/>
    </source>
</evidence>
<keyword evidence="4" id="KW-1134">Transmembrane beta strand</keyword>
<proteinExistence type="inferred from homology"/>
<dbReference type="EMBL" id="WNDQ01000035">
    <property type="protein sequence ID" value="KAF1020464.1"/>
    <property type="molecule type" value="Genomic_DNA"/>
</dbReference>
<comment type="subcellular location">
    <subcellularLocation>
        <location evidence="1">Cell outer membrane</location>
    </subcellularLocation>
</comment>
<accession>A0A7V8JQ21</accession>
<dbReference type="Gene3D" id="1.20.1600.10">
    <property type="entry name" value="Outer membrane efflux proteins (OEP)"/>
    <property type="match status" value="1"/>
</dbReference>
<evidence type="ECO:0000256" key="3">
    <source>
        <dbReference type="ARBA" id="ARBA00022448"/>
    </source>
</evidence>
<protein>
    <submittedName>
        <fullName evidence="10">Outer membrane protein TolC</fullName>
    </submittedName>
</protein>
<dbReference type="PANTHER" id="PTHR30026:SF20">
    <property type="entry name" value="OUTER MEMBRANE PROTEIN TOLC"/>
    <property type="match status" value="1"/>
</dbReference>
<gene>
    <name evidence="10" type="primary">tolC_2</name>
    <name evidence="10" type="ORF">GAK30_02506</name>
</gene>
<dbReference type="Pfam" id="PF02321">
    <property type="entry name" value="OEP"/>
    <property type="match status" value="2"/>
</dbReference>
<sequence length="474" mass="51405">MPCPPSRTDLLNLARARPWRGWLVAGAALAWAHAAQAQSLLEFYQAARSHDSAYQAALAQYQAELAAADQTRAGLLPQVDLGAGASRARNELYGPRTSVNGGNENIGVTARQPLFRPANVANREQGLRRADSAQAQLEQVDQNLIVRVNQAYFDVLASQDSLDFVRAQKAAVAEQLEAAKRNFEVGTTTITDSREAQAQYDRVLAQEIAAENQLRVRQLVLGQLTGHPTARPQPTARPVELPALPWHDPAPLVQDAQRDHPRIRQAQLTRETSELETRKAEAARLPTIDATAGYQVTHARNGGTLNTPDRRNDASIGLVLNLPLYAGGAIQNRIRETLALEDKAAIELDGVRRQVEQDVRTAYLNQLSNASSVRALEAAEASSQSALEANQLGYEVGVRINIDVLNAQSQLYQTKRDLAQARYNVLLGDLQLRQAAGRLTVADLERLNTGLLAASQPLPAGDTTATPPPAATGK</sequence>
<dbReference type="GO" id="GO:1990281">
    <property type="term" value="C:efflux pump complex"/>
    <property type="evidence" value="ECO:0007669"/>
    <property type="project" value="TreeGrafter"/>
</dbReference>
<dbReference type="AlphaFoldDB" id="A0A7V8JQ21"/>
<dbReference type="SUPFAM" id="SSF56954">
    <property type="entry name" value="Outer membrane efflux proteins (OEP)"/>
    <property type="match status" value="1"/>
</dbReference>
<evidence type="ECO:0000313" key="10">
    <source>
        <dbReference type="EMBL" id="KAF1020464.1"/>
    </source>
</evidence>
<feature type="coiled-coil region" evidence="8">
    <location>
        <begin position="123"/>
        <end position="182"/>
    </location>
</feature>
<dbReference type="InterPro" id="IPR051906">
    <property type="entry name" value="TolC-like"/>
</dbReference>
<keyword evidence="8" id="KW-0175">Coiled coil</keyword>
<dbReference type="NCBIfam" id="TIGR01844">
    <property type="entry name" value="type_I_sec_TolC"/>
    <property type="match status" value="1"/>
</dbReference>
<keyword evidence="5" id="KW-0812">Transmembrane</keyword>